<evidence type="ECO:0000313" key="2">
    <source>
        <dbReference type="Proteomes" id="UP000054770"/>
    </source>
</evidence>
<comment type="caution">
    <text evidence="1">The sequence shown here is derived from an EMBL/GenBank/DDBJ whole genome shotgun (WGS) entry which is preliminary data.</text>
</comment>
<gene>
    <name evidence="1" type="ORF">AWB68_06498</name>
</gene>
<proteinExistence type="predicted"/>
<dbReference type="AlphaFoldDB" id="A0A158KN09"/>
<protein>
    <submittedName>
        <fullName evidence="1">Uncharacterized protein</fullName>
    </submittedName>
</protein>
<reference evidence="1" key="1">
    <citation type="submission" date="2016-01" db="EMBL/GenBank/DDBJ databases">
        <authorList>
            <person name="Peeters C."/>
        </authorList>
    </citation>
    <scope>NUCLEOTIDE SEQUENCE [LARGE SCALE GENOMIC DNA]</scope>
    <source>
        <strain evidence="1">LMG 22940</strain>
    </source>
</reference>
<organism evidence="1 2">
    <name type="scientific">Caballeronia choica</name>
    <dbReference type="NCBI Taxonomy" id="326476"/>
    <lineage>
        <taxon>Bacteria</taxon>
        <taxon>Pseudomonadati</taxon>
        <taxon>Pseudomonadota</taxon>
        <taxon>Betaproteobacteria</taxon>
        <taxon>Burkholderiales</taxon>
        <taxon>Burkholderiaceae</taxon>
        <taxon>Caballeronia</taxon>
    </lineage>
</organism>
<sequence>MRPNLHTVVVDVHAGEYLKHDQPPLPLVCTGCAHYLGHETIFEGIARALQHVYPPGPYPRVGPAMTIFVMCDGVMRNRYDVIITHRGACPSVVSRDLPRYDLAPTPAPSWYDYVSTARGIFSPGCRLTMPRLCRRPSMPERRP</sequence>
<accession>A0A158KN09</accession>
<name>A0A158KN09_9BURK</name>
<dbReference type="Proteomes" id="UP000054770">
    <property type="component" value="Unassembled WGS sequence"/>
</dbReference>
<keyword evidence="2" id="KW-1185">Reference proteome</keyword>
<dbReference type="EMBL" id="FCON02000118">
    <property type="protein sequence ID" value="SAL82385.1"/>
    <property type="molecule type" value="Genomic_DNA"/>
</dbReference>
<evidence type="ECO:0000313" key="1">
    <source>
        <dbReference type="EMBL" id="SAL82385.1"/>
    </source>
</evidence>